<organism evidence="2 3">
    <name type="scientific">Candidatus Nitrobium versatile</name>
    <dbReference type="NCBI Taxonomy" id="2884831"/>
    <lineage>
        <taxon>Bacteria</taxon>
        <taxon>Pseudomonadati</taxon>
        <taxon>Nitrospirota</taxon>
        <taxon>Nitrospiria</taxon>
        <taxon>Nitrospirales</taxon>
        <taxon>Nitrospiraceae</taxon>
        <taxon>Candidatus Nitrobium</taxon>
    </lineage>
</organism>
<dbReference type="AlphaFoldDB" id="A0A953SDH4"/>
<dbReference type="InterPro" id="IPR010328">
    <property type="entry name" value="DUF928"/>
</dbReference>
<accession>A0A953SDH4</accession>
<evidence type="ECO:0000313" key="3">
    <source>
        <dbReference type="Proteomes" id="UP000705867"/>
    </source>
</evidence>
<name>A0A953SDH4_9BACT</name>
<feature type="region of interest" description="Disordered" evidence="1">
    <location>
        <begin position="45"/>
        <end position="95"/>
    </location>
</feature>
<dbReference type="Pfam" id="PF06051">
    <property type="entry name" value="DUF928"/>
    <property type="match status" value="1"/>
</dbReference>
<comment type="caution">
    <text evidence="2">The sequence shown here is derived from an EMBL/GenBank/DDBJ whole genome shotgun (WGS) entry which is preliminary data.</text>
</comment>
<reference evidence="2" key="2">
    <citation type="submission" date="2021-08" db="EMBL/GenBank/DDBJ databases">
        <authorList>
            <person name="Dalcin Martins P."/>
        </authorList>
    </citation>
    <scope>NUCLEOTIDE SEQUENCE</scope>
    <source>
        <strain evidence="2">MAG_39</strain>
    </source>
</reference>
<protein>
    <submittedName>
        <fullName evidence="2">DUF928 domain-containing protein</fullName>
    </submittedName>
</protein>
<dbReference type="Proteomes" id="UP000705867">
    <property type="component" value="Unassembled WGS sequence"/>
</dbReference>
<evidence type="ECO:0000313" key="2">
    <source>
        <dbReference type="EMBL" id="MBZ0158170.1"/>
    </source>
</evidence>
<dbReference type="EMBL" id="JAIOIV010000136">
    <property type="protein sequence ID" value="MBZ0158170.1"/>
    <property type="molecule type" value="Genomic_DNA"/>
</dbReference>
<proteinExistence type="predicted"/>
<evidence type="ECO:0000256" key="1">
    <source>
        <dbReference type="SAM" id="MobiDB-lite"/>
    </source>
</evidence>
<reference evidence="2" key="1">
    <citation type="journal article" date="2021" name="bioRxiv">
        <title>Unraveling nitrogen, sulfur and carbon metabolic pathways and microbial community transcriptional responses to substrate deprivation and toxicity stresses in a bioreactor mimicking anoxic brackish coastal sediment conditions.</title>
        <authorList>
            <person name="Martins P.D."/>
            <person name="Echeveste M.J."/>
            <person name="Arshad A."/>
            <person name="Kurth J."/>
            <person name="Ouboter H."/>
            <person name="Jetten M.S.M."/>
            <person name="Welte C.U."/>
        </authorList>
    </citation>
    <scope>NUCLEOTIDE SEQUENCE</scope>
    <source>
        <strain evidence="2">MAG_39</strain>
    </source>
</reference>
<gene>
    <name evidence="2" type="ORF">K8I29_18390</name>
</gene>
<sequence length="270" mass="28982">MRSSLKKIVEEGTMGIHDGMKTLLVGTGAVLFFSLTAYALEPGGGAGGGKAAPAAQSNGMKETKEQKPASSSPLFVYKPPMRGKPGNRVGGGTRGTGSDLPVIAALVPDHTGLTTRKQPSFFWYLSRTTGSRIEFTLNSEQQERPVLEVKIDAERPGIQRIDLSRYSVSLVPGIEYQWFIALIPDPDQRSKDSVVTGTVKYVGVSEELSTLIAERGREGLPGVYAGRGIWYDALASLEDLIASDPGNRGLAEQRSLLLRQVGLPEIPGLQ</sequence>